<evidence type="ECO:0000256" key="3">
    <source>
        <dbReference type="ARBA" id="ARBA00022475"/>
    </source>
</evidence>
<evidence type="ECO:0000313" key="13">
    <source>
        <dbReference type="EMBL" id="CDP15882.1"/>
    </source>
</evidence>
<keyword evidence="4" id="KW-0449">Lipoprotein</keyword>
<keyword evidence="7" id="KW-0472">Membrane</keyword>
<dbReference type="PhylomeDB" id="A0A068V5P4"/>
<dbReference type="STRING" id="49390.A0A068V5P4"/>
<keyword evidence="14" id="KW-1185">Reference proteome</keyword>
<comment type="subcellular location">
    <subcellularLocation>
        <location evidence="1">Cell membrane</location>
        <topology evidence="1">Lipid-anchor</topology>
        <topology evidence="1">GPI-anchor</topology>
    </subcellularLocation>
</comment>
<evidence type="ECO:0000256" key="1">
    <source>
        <dbReference type="ARBA" id="ARBA00004609"/>
    </source>
</evidence>
<evidence type="ECO:0000313" key="14">
    <source>
        <dbReference type="Proteomes" id="UP000295252"/>
    </source>
</evidence>
<dbReference type="GO" id="GO:0098552">
    <property type="term" value="C:side of membrane"/>
    <property type="evidence" value="ECO:0007669"/>
    <property type="project" value="UniProtKB-KW"/>
</dbReference>
<dbReference type="GO" id="GO:0009834">
    <property type="term" value="P:plant-type secondary cell wall biogenesis"/>
    <property type="evidence" value="ECO:0007669"/>
    <property type="project" value="TreeGrafter"/>
</dbReference>
<dbReference type="Proteomes" id="UP000295252">
    <property type="component" value="Chromosome VII"/>
</dbReference>
<evidence type="ECO:0000256" key="6">
    <source>
        <dbReference type="ARBA" id="ARBA00022974"/>
    </source>
</evidence>
<dbReference type="PROSITE" id="PS50213">
    <property type="entry name" value="FAS1"/>
    <property type="match status" value="1"/>
</dbReference>
<dbReference type="FunCoup" id="A0A068V5P4">
    <property type="interactions" value="143"/>
</dbReference>
<proteinExistence type="inferred from homology"/>
<dbReference type="InterPro" id="IPR036378">
    <property type="entry name" value="FAS1_dom_sf"/>
</dbReference>
<keyword evidence="5 11" id="KW-0732">Signal</keyword>
<dbReference type="SUPFAM" id="SSF82153">
    <property type="entry name" value="FAS1 domain"/>
    <property type="match status" value="1"/>
</dbReference>
<keyword evidence="3" id="KW-1003">Cell membrane</keyword>
<dbReference type="PANTHER" id="PTHR32077:SF54">
    <property type="entry name" value="FASCICLIN-LIKE ARABINOGALACTAN PROTEIN 13-RELATED"/>
    <property type="match status" value="1"/>
</dbReference>
<evidence type="ECO:0000256" key="4">
    <source>
        <dbReference type="ARBA" id="ARBA00022622"/>
    </source>
</evidence>
<evidence type="ECO:0000256" key="7">
    <source>
        <dbReference type="ARBA" id="ARBA00023136"/>
    </source>
</evidence>
<protein>
    <recommendedName>
        <fullName evidence="12">FAS1 domain-containing protein</fullName>
    </recommendedName>
</protein>
<dbReference type="InParanoid" id="A0A068V5P4"/>
<dbReference type="InterPro" id="IPR045003">
    <property type="entry name" value="FLA_A"/>
</dbReference>
<dbReference type="AlphaFoldDB" id="A0A068V5P4"/>
<dbReference type="Pfam" id="PF02469">
    <property type="entry name" value="Fasciclin"/>
    <property type="match status" value="1"/>
</dbReference>
<name>A0A068V5P4_COFCA</name>
<dbReference type="InterPro" id="IPR000782">
    <property type="entry name" value="FAS1_domain"/>
</dbReference>
<dbReference type="Gramene" id="CDP15882">
    <property type="protein sequence ID" value="CDP15882"/>
    <property type="gene ID" value="GSCOC_T00016787001"/>
</dbReference>
<evidence type="ECO:0000256" key="8">
    <source>
        <dbReference type="ARBA" id="ARBA00023180"/>
    </source>
</evidence>
<evidence type="ECO:0000256" key="9">
    <source>
        <dbReference type="ARBA" id="ARBA00024686"/>
    </source>
</evidence>
<keyword evidence="8" id="KW-0325">Glycoprotein</keyword>
<organism evidence="13 14">
    <name type="scientific">Coffea canephora</name>
    <name type="common">Robusta coffee</name>
    <dbReference type="NCBI Taxonomy" id="49390"/>
    <lineage>
        <taxon>Eukaryota</taxon>
        <taxon>Viridiplantae</taxon>
        <taxon>Streptophyta</taxon>
        <taxon>Embryophyta</taxon>
        <taxon>Tracheophyta</taxon>
        <taxon>Spermatophyta</taxon>
        <taxon>Magnoliopsida</taxon>
        <taxon>eudicotyledons</taxon>
        <taxon>Gunneridae</taxon>
        <taxon>Pentapetalae</taxon>
        <taxon>asterids</taxon>
        <taxon>lamiids</taxon>
        <taxon>Gentianales</taxon>
        <taxon>Rubiaceae</taxon>
        <taxon>Ixoroideae</taxon>
        <taxon>Gardenieae complex</taxon>
        <taxon>Bertiereae - Coffeeae clade</taxon>
        <taxon>Coffeeae</taxon>
        <taxon>Coffea</taxon>
    </lineage>
</organism>
<feature type="region of interest" description="Disordered" evidence="10">
    <location>
        <begin position="192"/>
        <end position="226"/>
    </location>
</feature>
<keyword evidence="4" id="KW-0336">GPI-anchor</keyword>
<feature type="domain" description="FAS1" evidence="12">
    <location>
        <begin position="38"/>
        <end position="184"/>
    </location>
</feature>
<evidence type="ECO:0000256" key="10">
    <source>
        <dbReference type="SAM" id="MobiDB-lite"/>
    </source>
</evidence>
<comment type="similarity">
    <text evidence="2">Belongs to the fasciclin-like AGP family.</text>
</comment>
<evidence type="ECO:0000256" key="2">
    <source>
        <dbReference type="ARBA" id="ARBA00007843"/>
    </source>
</evidence>
<dbReference type="SMART" id="SM00554">
    <property type="entry name" value="FAS1"/>
    <property type="match status" value="1"/>
</dbReference>
<dbReference type="Gene3D" id="2.30.180.10">
    <property type="entry name" value="FAS1 domain"/>
    <property type="match status" value="1"/>
</dbReference>
<dbReference type="FunFam" id="2.30.180.10:FF:000006">
    <property type="entry name" value="Fasciclin-like arabinogalactan protein 11"/>
    <property type="match status" value="1"/>
</dbReference>
<feature type="chain" id="PRO_5001655551" description="FAS1 domain-containing protein" evidence="11">
    <location>
        <begin position="26"/>
        <end position="249"/>
    </location>
</feature>
<evidence type="ECO:0000259" key="12">
    <source>
        <dbReference type="PROSITE" id="PS50213"/>
    </source>
</evidence>
<gene>
    <name evidence="13" type="ORF">GSCOC_T00016787001</name>
</gene>
<dbReference type="OrthoDB" id="286301at2759"/>
<accession>A0A068V5P4</accession>
<dbReference type="EMBL" id="HG739196">
    <property type="protein sequence ID" value="CDP15882.1"/>
    <property type="molecule type" value="Genomic_DNA"/>
</dbReference>
<evidence type="ECO:0000256" key="11">
    <source>
        <dbReference type="SAM" id="SignalP"/>
    </source>
</evidence>
<sequence length="249" mass="26481">MARTALSQLLALAPLLFLLLLRINAQSSTAPAPAPEGPINTTGILDKAGGFSTLIRLLDETQAGNQIDNQLNNSHDGMTLLAPTDNAFQNLPAGALNKLSDQQKVQLIQYHVIPKYYTLTSLQTVSNPVRTEASGQDGGVFGLNFTGQTNQNQVNVSSGTVNTPIYNVVRGKFPLAIYQLDKVMWPMEFNESKASAPVSSPPTLNSTRSGSGDGNTTAETPSTKSDAKSMTVGLSLISGLWLLCMGVLF</sequence>
<reference evidence="14" key="1">
    <citation type="journal article" date="2014" name="Science">
        <title>The coffee genome provides insight into the convergent evolution of caffeine biosynthesis.</title>
        <authorList>
            <person name="Denoeud F."/>
            <person name="Carretero-Paulet L."/>
            <person name="Dereeper A."/>
            <person name="Droc G."/>
            <person name="Guyot R."/>
            <person name="Pietrella M."/>
            <person name="Zheng C."/>
            <person name="Alberti A."/>
            <person name="Anthony F."/>
            <person name="Aprea G."/>
            <person name="Aury J.M."/>
            <person name="Bento P."/>
            <person name="Bernard M."/>
            <person name="Bocs S."/>
            <person name="Campa C."/>
            <person name="Cenci A."/>
            <person name="Combes M.C."/>
            <person name="Crouzillat D."/>
            <person name="Da Silva C."/>
            <person name="Daddiego L."/>
            <person name="De Bellis F."/>
            <person name="Dussert S."/>
            <person name="Garsmeur O."/>
            <person name="Gayraud T."/>
            <person name="Guignon V."/>
            <person name="Jahn K."/>
            <person name="Jamilloux V."/>
            <person name="Joet T."/>
            <person name="Labadie K."/>
            <person name="Lan T."/>
            <person name="Leclercq J."/>
            <person name="Lepelley M."/>
            <person name="Leroy T."/>
            <person name="Li L.T."/>
            <person name="Librado P."/>
            <person name="Lopez L."/>
            <person name="Munoz A."/>
            <person name="Noel B."/>
            <person name="Pallavicini A."/>
            <person name="Perrotta G."/>
            <person name="Poncet V."/>
            <person name="Pot D."/>
            <person name="Priyono X."/>
            <person name="Rigoreau M."/>
            <person name="Rouard M."/>
            <person name="Rozas J."/>
            <person name="Tranchant-Dubreuil C."/>
            <person name="VanBuren R."/>
            <person name="Zhang Q."/>
            <person name="Andrade A.C."/>
            <person name="Argout X."/>
            <person name="Bertrand B."/>
            <person name="de Kochko A."/>
            <person name="Graziosi G."/>
            <person name="Henry R.J."/>
            <person name="Jayarama X."/>
            <person name="Ming R."/>
            <person name="Nagai C."/>
            <person name="Rounsley S."/>
            <person name="Sankoff D."/>
            <person name="Giuliano G."/>
            <person name="Albert V.A."/>
            <person name="Wincker P."/>
            <person name="Lashermes P."/>
        </authorList>
    </citation>
    <scope>NUCLEOTIDE SEQUENCE [LARGE SCALE GENOMIC DNA]</scope>
    <source>
        <strain evidence="14">cv. DH200-94</strain>
    </source>
</reference>
<keyword evidence="6" id="KW-0654">Proteoglycan</keyword>
<comment type="function">
    <text evidence="9">May be a cell surface adhesion protein.</text>
</comment>
<dbReference type="PANTHER" id="PTHR32077">
    <property type="entry name" value="FASCICLIN-LIKE ARABINOGALACTAN PROTEIN"/>
    <property type="match status" value="1"/>
</dbReference>
<dbReference type="OMA" id="YHIIPKY"/>
<feature type="signal peptide" evidence="11">
    <location>
        <begin position="1"/>
        <end position="25"/>
    </location>
</feature>
<evidence type="ECO:0000256" key="5">
    <source>
        <dbReference type="ARBA" id="ARBA00022729"/>
    </source>
</evidence>
<dbReference type="GO" id="GO:0005886">
    <property type="term" value="C:plasma membrane"/>
    <property type="evidence" value="ECO:0007669"/>
    <property type="project" value="UniProtKB-SubCell"/>
</dbReference>
<feature type="compositionally biased region" description="Polar residues" evidence="10">
    <location>
        <begin position="197"/>
        <end position="224"/>
    </location>
</feature>